<proteinExistence type="predicted"/>
<sequence length="67" mass="8383">RELTLLFCWGKHHLQWRMIHLIWIHLRLLLWPSLWCSAIQSRLHFTASFREHIFLSQYGEHFGERIW</sequence>
<dbReference type="Proteomes" id="UP001266305">
    <property type="component" value="Unassembled WGS sequence"/>
</dbReference>
<dbReference type="EMBL" id="JASSZA010000037">
    <property type="protein sequence ID" value="KAK2082395.1"/>
    <property type="molecule type" value="Genomic_DNA"/>
</dbReference>
<reference evidence="1 2" key="1">
    <citation type="submission" date="2023-05" db="EMBL/GenBank/DDBJ databases">
        <title>B98-5 Cell Line De Novo Hybrid Assembly: An Optical Mapping Approach.</title>
        <authorList>
            <person name="Kananen K."/>
            <person name="Auerbach J.A."/>
            <person name="Kautto E."/>
            <person name="Blachly J.S."/>
        </authorList>
    </citation>
    <scope>NUCLEOTIDE SEQUENCE [LARGE SCALE GENOMIC DNA]</scope>
    <source>
        <strain evidence="1">B95-8</strain>
        <tissue evidence="1">Cell line</tissue>
    </source>
</reference>
<feature type="non-terminal residue" evidence="1">
    <location>
        <position position="1"/>
    </location>
</feature>
<evidence type="ECO:0000313" key="2">
    <source>
        <dbReference type="Proteomes" id="UP001266305"/>
    </source>
</evidence>
<keyword evidence="2" id="KW-1185">Reference proteome</keyword>
<accession>A0ABQ9TCP3</accession>
<comment type="caution">
    <text evidence="1">The sequence shown here is derived from an EMBL/GenBank/DDBJ whole genome shotgun (WGS) entry which is preliminary data.</text>
</comment>
<name>A0ABQ9TCP3_SAGOE</name>
<organism evidence="1 2">
    <name type="scientific">Saguinus oedipus</name>
    <name type="common">Cotton-top tamarin</name>
    <name type="synonym">Oedipomidas oedipus</name>
    <dbReference type="NCBI Taxonomy" id="9490"/>
    <lineage>
        <taxon>Eukaryota</taxon>
        <taxon>Metazoa</taxon>
        <taxon>Chordata</taxon>
        <taxon>Craniata</taxon>
        <taxon>Vertebrata</taxon>
        <taxon>Euteleostomi</taxon>
        <taxon>Mammalia</taxon>
        <taxon>Eutheria</taxon>
        <taxon>Euarchontoglires</taxon>
        <taxon>Primates</taxon>
        <taxon>Haplorrhini</taxon>
        <taxon>Platyrrhini</taxon>
        <taxon>Cebidae</taxon>
        <taxon>Callitrichinae</taxon>
        <taxon>Saguinus</taxon>
    </lineage>
</organism>
<gene>
    <name evidence="1" type="ORF">P7K49_039895</name>
</gene>
<evidence type="ECO:0000313" key="1">
    <source>
        <dbReference type="EMBL" id="KAK2082395.1"/>
    </source>
</evidence>
<protein>
    <submittedName>
        <fullName evidence="1">Uncharacterized protein</fullName>
    </submittedName>
</protein>